<evidence type="ECO:0000313" key="3">
    <source>
        <dbReference type="Proteomes" id="UP000288725"/>
    </source>
</evidence>
<gene>
    <name evidence="2" type="ORF">VDGE_08686</name>
</gene>
<name>A0A444S2D5_VERDA</name>
<dbReference type="AlphaFoldDB" id="A0A444S2D5"/>
<protein>
    <submittedName>
        <fullName evidence="2">Uncharacterized protein</fullName>
    </submittedName>
</protein>
<sequence>MADPFSDASGCIIKGSKDTHSSSVGLLSGIAVADDAVAVPAKRAASAFLDIHRSSRKGPETSTFVFDFVFQHDECYDKKTCRTHNGDFPMAEIMSIEDPDHPCSPSTPITRPAPEDTDETHTSRTQSREDPTNPCNSPGNFHDEAARASAAIFTDSAVLNIEGLHTQDARKTNPISKADQYNELMAKLSKASKEKKMQEMIGKSGCAIPIVAPVIETKTQG</sequence>
<dbReference type="EMBL" id="RSDZ01000036">
    <property type="protein sequence ID" value="RXG47484.1"/>
    <property type="molecule type" value="Genomic_DNA"/>
</dbReference>
<comment type="caution">
    <text evidence="2">The sequence shown here is derived from an EMBL/GenBank/DDBJ whole genome shotgun (WGS) entry which is preliminary data.</text>
</comment>
<organism evidence="2 3">
    <name type="scientific">Verticillium dahliae</name>
    <name type="common">Verticillium wilt</name>
    <dbReference type="NCBI Taxonomy" id="27337"/>
    <lineage>
        <taxon>Eukaryota</taxon>
        <taxon>Fungi</taxon>
        <taxon>Dikarya</taxon>
        <taxon>Ascomycota</taxon>
        <taxon>Pezizomycotina</taxon>
        <taxon>Sordariomycetes</taxon>
        <taxon>Hypocreomycetidae</taxon>
        <taxon>Glomerellales</taxon>
        <taxon>Plectosphaerellaceae</taxon>
        <taxon>Verticillium</taxon>
    </lineage>
</organism>
<reference evidence="2 3" key="1">
    <citation type="submission" date="2018-12" db="EMBL/GenBank/DDBJ databases">
        <title>Genome of Verticillium dahliae isolate Getta Getta.</title>
        <authorList>
            <person name="Gardiner D.M."/>
        </authorList>
    </citation>
    <scope>NUCLEOTIDE SEQUENCE [LARGE SCALE GENOMIC DNA]</scope>
    <source>
        <strain evidence="2 3">Getta Getta</strain>
    </source>
</reference>
<accession>A0A444S2D5</accession>
<proteinExistence type="predicted"/>
<feature type="compositionally biased region" description="Basic and acidic residues" evidence="1">
    <location>
        <begin position="119"/>
        <end position="131"/>
    </location>
</feature>
<evidence type="ECO:0000313" key="2">
    <source>
        <dbReference type="EMBL" id="RXG47484.1"/>
    </source>
</evidence>
<evidence type="ECO:0000256" key="1">
    <source>
        <dbReference type="SAM" id="MobiDB-lite"/>
    </source>
</evidence>
<dbReference type="Proteomes" id="UP000288725">
    <property type="component" value="Chromosome 2"/>
</dbReference>
<feature type="region of interest" description="Disordered" evidence="1">
    <location>
        <begin position="97"/>
        <end position="142"/>
    </location>
</feature>